<comment type="caution">
    <text evidence="6">The sequence shown here is derived from an EMBL/GenBank/DDBJ whole genome shotgun (WGS) entry which is preliminary data.</text>
</comment>
<dbReference type="Pfam" id="PF07730">
    <property type="entry name" value="HisKA_3"/>
    <property type="match status" value="1"/>
</dbReference>
<keyword evidence="4" id="KW-0812">Transmembrane</keyword>
<dbReference type="Gene3D" id="1.20.5.1930">
    <property type="match status" value="1"/>
</dbReference>
<sequence>MKELLVFTNLKKMINLNYSLRLLLPLEWILVGISIIMELQSKNFPKPIFAHESSTINPILLFVSIFIFGSMGFWLPRCNQLSKLLYTAVELLLILAASISAGHGIGFSPPLLLILVIRSFLIFKLIGRLLVVGLVWLCFIGSLNLMNYPPQIQQKMEKFPEEQIRNFVWSLKLNMAILFTLVLIFVSLLVNTLLAELQSRQKLALAHEQLRQYALRVEDQATLQERNRIAREIHDALGHLLTAQSIQLENALLFLESNFEKSKGFLLEAKNLGTNALKEVRYSVATLRSDPLQGKSLDSAIALLLAEFQARTQISPDYSLRLEPSVSPELSRTIYRIVQEALTNISKHSAATKVTIDIQATTDSLCLRVEDNGIGFNPNQNTTGFGLKGMRERTSALGGQLYITSEPNDGCQIMAFFPLSRLS</sequence>
<dbReference type="Gene3D" id="3.30.565.10">
    <property type="entry name" value="Histidine kinase-like ATPase, C-terminal domain"/>
    <property type="match status" value="1"/>
</dbReference>
<evidence type="ECO:0000313" key="6">
    <source>
        <dbReference type="EMBL" id="MBD2777978.1"/>
    </source>
</evidence>
<dbReference type="InterPro" id="IPR003594">
    <property type="entry name" value="HATPase_dom"/>
</dbReference>
<dbReference type="Pfam" id="PF02518">
    <property type="entry name" value="HATPase_c"/>
    <property type="match status" value="1"/>
</dbReference>
<dbReference type="GO" id="GO:0046983">
    <property type="term" value="F:protein dimerization activity"/>
    <property type="evidence" value="ECO:0007669"/>
    <property type="project" value="InterPro"/>
</dbReference>
<feature type="transmembrane region" description="Helical" evidence="4">
    <location>
        <begin position="84"/>
        <end position="105"/>
    </location>
</feature>
<protein>
    <submittedName>
        <fullName evidence="6">Sensor histidine kinase</fullName>
    </submittedName>
</protein>
<dbReference type="SMART" id="SM00387">
    <property type="entry name" value="HATPase_c"/>
    <property type="match status" value="1"/>
</dbReference>
<dbReference type="PANTHER" id="PTHR24421">
    <property type="entry name" value="NITRATE/NITRITE SENSOR PROTEIN NARX-RELATED"/>
    <property type="match status" value="1"/>
</dbReference>
<evidence type="ECO:0000313" key="7">
    <source>
        <dbReference type="Proteomes" id="UP000629098"/>
    </source>
</evidence>
<dbReference type="AlphaFoldDB" id="A0A8J7C0G3"/>
<dbReference type="GO" id="GO:0000155">
    <property type="term" value="F:phosphorelay sensor kinase activity"/>
    <property type="evidence" value="ECO:0007669"/>
    <property type="project" value="InterPro"/>
</dbReference>
<keyword evidence="1" id="KW-0808">Transferase</keyword>
<organism evidence="6 7">
    <name type="scientific">Iningainema tapete BLCC-T55</name>
    <dbReference type="NCBI Taxonomy" id="2748662"/>
    <lineage>
        <taxon>Bacteria</taxon>
        <taxon>Bacillati</taxon>
        <taxon>Cyanobacteriota</taxon>
        <taxon>Cyanophyceae</taxon>
        <taxon>Nostocales</taxon>
        <taxon>Scytonemataceae</taxon>
        <taxon>Iningainema tapete</taxon>
    </lineage>
</organism>
<feature type="transmembrane region" description="Helical" evidence="4">
    <location>
        <begin position="20"/>
        <end position="39"/>
    </location>
</feature>
<dbReference type="CDD" id="cd16917">
    <property type="entry name" value="HATPase_UhpB-NarQ-NarX-like"/>
    <property type="match status" value="1"/>
</dbReference>
<evidence type="ECO:0000256" key="4">
    <source>
        <dbReference type="SAM" id="Phobius"/>
    </source>
</evidence>
<evidence type="ECO:0000256" key="1">
    <source>
        <dbReference type="ARBA" id="ARBA00022679"/>
    </source>
</evidence>
<keyword evidence="7" id="KW-1185">Reference proteome</keyword>
<accession>A0A8J7C0G3</accession>
<name>A0A8J7C0G3_9CYAN</name>
<dbReference type="InterPro" id="IPR011712">
    <property type="entry name" value="Sig_transdc_His_kin_sub3_dim/P"/>
</dbReference>
<dbReference type="EMBL" id="JACXAE010000118">
    <property type="protein sequence ID" value="MBD2777978.1"/>
    <property type="molecule type" value="Genomic_DNA"/>
</dbReference>
<reference evidence="6" key="1">
    <citation type="submission" date="2020-09" db="EMBL/GenBank/DDBJ databases">
        <title>Iningainema tapete sp. nov. (Scytonemataceae, Cyanobacteria) from greenhouses in central Florida (USA) produces two types of nodularin with biosynthetic potential for microcystin-LR and anabaenopeptins.</title>
        <authorList>
            <person name="Berthold D.E."/>
            <person name="Lefler F.W."/>
            <person name="Huang I.-S."/>
            <person name="Abdulla H."/>
            <person name="Zimba P.V."/>
            <person name="Laughinghouse H.D. IV."/>
        </authorList>
    </citation>
    <scope>NUCLEOTIDE SEQUENCE</scope>
    <source>
        <strain evidence="6">BLCCT55</strain>
    </source>
</reference>
<feature type="transmembrane region" description="Helical" evidence="4">
    <location>
        <begin position="167"/>
        <end position="190"/>
    </location>
</feature>
<feature type="domain" description="Histidine kinase" evidence="5">
    <location>
        <begin position="334"/>
        <end position="421"/>
    </location>
</feature>
<evidence type="ECO:0000259" key="5">
    <source>
        <dbReference type="PROSITE" id="PS50109"/>
    </source>
</evidence>
<proteinExistence type="predicted"/>
<dbReference type="PANTHER" id="PTHR24421:SF59">
    <property type="entry name" value="OXYGEN SENSOR HISTIDINE KINASE NREB"/>
    <property type="match status" value="1"/>
</dbReference>
<evidence type="ECO:0000256" key="3">
    <source>
        <dbReference type="ARBA" id="ARBA00023012"/>
    </source>
</evidence>
<keyword evidence="3" id="KW-0902">Two-component regulatory system</keyword>
<keyword evidence="4" id="KW-0472">Membrane</keyword>
<dbReference type="PROSITE" id="PS50109">
    <property type="entry name" value="HIS_KIN"/>
    <property type="match status" value="1"/>
</dbReference>
<dbReference type="InterPro" id="IPR036890">
    <property type="entry name" value="HATPase_C_sf"/>
</dbReference>
<evidence type="ECO:0000256" key="2">
    <source>
        <dbReference type="ARBA" id="ARBA00022777"/>
    </source>
</evidence>
<dbReference type="InterPro" id="IPR005467">
    <property type="entry name" value="His_kinase_dom"/>
</dbReference>
<dbReference type="GO" id="GO:0016020">
    <property type="term" value="C:membrane"/>
    <property type="evidence" value="ECO:0007669"/>
    <property type="project" value="InterPro"/>
</dbReference>
<feature type="transmembrane region" description="Helical" evidence="4">
    <location>
        <begin position="59"/>
        <end position="77"/>
    </location>
</feature>
<keyword evidence="2 6" id="KW-0418">Kinase</keyword>
<keyword evidence="4" id="KW-1133">Transmembrane helix</keyword>
<feature type="transmembrane region" description="Helical" evidence="4">
    <location>
        <begin position="125"/>
        <end position="146"/>
    </location>
</feature>
<dbReference type="SUPFAM" id="SSF55874">
    <property type="entry name" value="ATPase domain of HSP90 chaperone/DNA topoisomerase II/histidine kinase"/>
    <property type="match status" value="1"/>
</dbReference>
<gene>
    <name evidence="6" type="ORF">ICL16_39530</name>
</gene>
<dbReference type="Proteomes" id="UP000629098">
    <property type="component" value="Unassembled WGS sequence"/>
</dbReference>
<dbReference type="RefSeq" id="WP_190837075.1">
    <property type="nucleotide sequence ID" value="NZ_CAWPPI010000118.1"/>
</dbReference>
<dbReference type="InterPro" id="IPR050482">
    <property type="entry name" value="Sensor_HK_TwoCompSys"/>
</dbReference>